<dbReference type="eggNOG" id="KOG0401">
    <property type="taxonomic scope" value="Eukaryota"/>
</dbReference>
<dbReference type="InterPro" id="IPR016024">
    <property type="entry name" value="ARM-type_fold"/>
</dbReference>
<dbReference type="AlphaFoldDB" id="A0A024UD03"/>
<evidence type="ECO:0000313" key="6">
    <source>
        <dbReference type="EMBL" id="ETW04291.1"/>
    </source>
</evidence>
<dbReference type="OrthoDB" id="514777at2759"/>
<keyword evidence="3" id="KW-0648">Protein biosynthesis</keyword>
<sequence length="458" mass="50267">MSSKLNPNAGAFVPSFVVPVEVVTAAMVTTPAAPSPGVSKKNKGNITPTNAVVNLPKSTRSNKVPVDAVPHLAVPIETPLPAVRTLAELAEAGRIVRGRQHYSIAELLQFRPFFTDAPPGFDFVTINAMCGGTVKEKTKLAAKREKQRAAAAASQPVLHYDPNAYAYFRTTSPDLDNKAKQPRHKPTDSPEDEMKDAIAKLNRYFNGTEQTCHIEVSSLLDNLPPANLISVDETINSFHDIPVTCTLSLQAVVGVLFDRAIAAPELSQFYAPFCSGLSDSLPDFKDGARTINFRRILLTKCYEALVEEADHASWRRQSMLGNVGLIGELFRRCVVPTNWPCGAIMLSWFRQLLTENIMHVCVAMMLDADLESVHPAPQVLQAACQLLLQVGDLLDGSSPASRRTMDEYFDALQRLTCHNHLESSLSQLIHETLEARSSGWIRKRIDVVDVQSPAMQSV</sequence>
<comment type="similarity">
    <text evidence="1">Belongs to the eukaryotic initiation factor 4G family.</text>
</comment>
<dbReference type="Gene3D" id="1.25.40.180">
    <property type="match status" value="1"/>
</dbReference>
<dbReference type="GeneID" id="20081659"/>
<dbReference type="PANTHER" id="PTHR23253">
    <property type="entry name" value="EUKARYOTIC TRANSLATION INITIATION FACTOR 4 GAMMA"/>
    <property type="match status" value="1"/>
</dbReference>
<evidence type="ECO:0000259" key="5">
    <source>
        <dbReference type="SMART" id="SM00543"/>
    </source>
</evidence>
<organism evidence="6">
    <name type="scientific">Aphanomyces invadans</name>
    <dbReference type="NCBI Taxonomy" id="157072"/>
    <lineage>
        <taxon>Eukaryota</taxon>
        <taxon>Sar</taxon>
        <taxon>Stramenopiles</taxon>
        <taxon>Oomycota</taxon>
        <taxon>Saprolegniomycetes</taxon>
        <taxon>Saprolegniales</taxon>
        <taxon>Verrucalvaceae</taxon>
        <taxon>Aphanomyces</taxon>
    </lineage>
</organism>
<dbReference type="InterPro" id="IPR009818">
    <property type="entry name" value="PAM2_motif"/>
</dbReference>
<keyword evidence="2" id="KW-0396">Initiation factor</keyword>
<accession>A0A024UD03</accession>
<dbReference type="GO" id="GO:0003743">
    <property type="term" value="F:translation initiation factor activity"/>
    <property type="evidence" value="ECO:0007669"/>
    <property type="project" value="UniProtKB-KW"/>
</dbReference>
<dbReference type="VEuPathDB" id="FungiDB:H310_04609"/>
<dbReference type="SMART" id="SM00543">
    <property type="entry name" value="MIF4G"/>
    <property type="match status" value="1"/>
</dbReference>
<protein>
    <recommendedName>
        <fullName evidence="5">MIF4G domain-containing protein</fullName>
    </recommendedName>
</protein>
<dbReference type="EMBL" id="KI913958">
    <property type="protein sequence ID" value="ETW04291.1"/>
    <property type="molecule type" value="Genomic_DNA"/>
</dbReference>
<dbReference type="PANTHER" id="PTHR23253:SF9">
    <property type="entry name" value="EUKARYOTIC TRANSLATION INITIATION FACTOR 4 GAMMA 2"/>
    <property type="match status" value="1"/>
</dbReference>
<reference evidence="6" key="1">
    <citation type="submission" date="2013-12" db="EMBL/GenBank/DDBJ databases">
        <title>The Genome Sequence of Aphanomyces invadans NJM9701.</title>
        <authorList>
            <consortium name="The Broad Institute Genomics Platform"/>
            <person name="Russ C."/>
            <person name="Tyler B."/>
            <person name="van West P."/>
            <person name="Dieguez-Uribeondo J."/>
            <person name="Young S.K."/>
            <person name="Zeng Q."/>
            <person name="Gargeya S."/>
            <person name="Fitzgerald M."/>
            <person name="Abouelleil A."/>
            <person name="Alvarado L."/>
            <person name="Chapman S.B."/>
            <person name="Gainer-Dewar J."/>
            <person name="Goldberg J."/>
            <person name="Griggs A."/>
            <person name="Gujja S."/>
            <person name="Hansen M."/>
            <person name="Howarth C."/>
            <person name="Imamovic A."/>
            <person name="Ireland A."/>
            <person name="Larimer J."/>
            <person name="McCowan C."/>
            <person name="Murphy C."/>
            <person name="Pearson M."/>
            <person name="Poon T.W."/>
            <person name="Priest M."/>
            <person name="Roberts A."/>
            <person name="Saif S."/>
            <person name="Shea T."/>
            <person name="Sykes S."/>
            <person name="Wortman J."/>
            <person name="Nusbaum C."/>
            <person name="Birren B."/>
        </authorList>
    </citation>
    <scope>NUCLEOTIDE SEQUENCE [LARGE SCALE GENOMIC DNA]</scope>
    <source>
        <strain evidence="6">NJM9701</strain>
    </source>
</reference>
<proteinExistence type="inferred from homology"/>
<dbReference type="STRING" id="157072.A0A024UD03"/>
<dbReference type="SUPFAM" id="SSF48371">
    <property type="entry name" value="ARM repeat"/>
    <property type="match status" value="1"/>
</dbReference>
<dbReference type="Pfam" id="PF07145">
    <property type="entry name" value="PAM2"/>
    <property type="match status" value="1"/>
</dbReference>
<feature type="domain" description="MIF4G" evidence="5">
    <location>
        <begin position="213"/>
        <end position="439"/>
    </location>
</feature>
<name>A0A024UD03_9STRA</name>
<evidence type="ECO:0000256" key="3">
    <source>
        <dbReference type="ARBA" id="ARBA00022917"/>
    </source>
</evidence>
<dbReference type="Pfam" id="PF02854">
    <property type="entry name" value="MIF4G"/>
    <property type="match status" value="1"/>
</dbReference>
<dbReference type="RefSeq" id="XP_008867247.1">
    <property type="nucleotide sequence ID" value="XM_008869025.1"/>
</dbReference>
<feature type="region of interest" description="Disordered" evidence="4">
    <location>
        <begin position="171"/>
        <end position="193"/>
    </location>
</feature>
<gene>
    <name evidence="6" type="ORF">H310_04609</name>
</gene>
<dbReference type="GO" id="GO:0003729">
    <property type="term" value="F:mRNA binding"/>
    <property type="evidence" value="ECO:0007669"/>
    <property type="project" value="TreeGrafter"/>
</dbReference>
<dbReference type="InterPro" id="IPR003890">
    <property type="entry name" value="MIF4G-like_typ-3"/>
</dbReference>
<dbReference type="GO" id="GO:0016281">
    <property type="term" value="C:eukaryotic translation initiation factor 4F complex"/>
    <property type="evidence" value="ECO:0007669"/>
    <property type="project" value="TreeGrafter"/>
</dbReference>
<evidence type="ECO:0000256" key="4">
    <source>
        <dbReference type="SAM" id="MobiDB-lite"/>
    </source>
</evidence>
<evidence type="ECO:0000256" key="1">
    <source>
        <dbReference type="ARBA" id="ARBA00005775"/>
    </source>
</evidence>
<evidence type="ECO:0000256" key="2">
    <source>
        <dbReference type="ARBA" id="ARBA00022540"/>
    </source>
</evidence>